<dbReference type="Gene3D" id="3.40.50.150">
    <property type="entry name" value="Vaccinia Virus protein VP39"/>
    <property type="match status" value="1"/>
</dbReference>
<dbReference type="InterPro" id="IPR018314">
    <property type="entry name" value="RsmB/NOL1/NOP2-like_CS"/>
</dbReference>
<dbReference type="PRINTS" id="PR02012">
    <property type="entry name" value="RCMTNOP2"/>
</dbReference>
<reference evidence="12" key="1">
    <citation type="journal article" date="2017" name="Ticks Tick Borne Dis.">
        <title>An insight into the sialome of Hyalomma excavatum.</title>
        <authorList>
            <person name="Ribeiro J.M."/>
            <person name="Slovak M."/>
            <person name="Francischetti I.M."/>
        </authorList>
    </citation>
    <scope>NUCLEOTIDE SEQUENCE</scope>
    <source>
        <strain evidence="12">Samish</strain>
        <tissue evidence="12">Salivary glands</tissue>
    </source>
</reference>
<keyword evidence="4 9" id="KW-0489">Methyltransferase</keyword>
<feature type="compositionally biased region" description="Basic residues" evidence="10">
    <location>
        <begin position="38"/>
        <end position="49"/>
    </location>
</feature>
<dbReference type="PANTHER" id="PTHR22807">
    <property type="entry name" value="NOP2 YEAST -RELATED NOL1/NOP2/FMU SUN DOMAIN-CONTAINING"/>
    <property type="match status" value="1"/>
</dbReference>
<dbReference type="GO" id="GO:0005730">
    <property type="term" value="C:nucleolus"/>
    <property type="evidence" value="ECO:0007669"/>
    <property type="project" value="UniProtKB-SubCell"/>
</dbReference>
<feature type="compositionally biased region" description="Basic residues" evidence="10">
    <location>
        <begin position="11"/>
        <end position="20"/>
    </location>
</feature>
<dbReference type="InterPro" id="IPR023267">
    <property type="entry name" value="RCMT"/>
</dbReference>
<feature type="compositionally biased region" description="Basic and acidic residues" evidence="10">
    <location>
        <begin position="633"/>
        <end position="643"/>
    </location>
</feature>
<dbReference type="SUPFAM" id="SSF53335">
    <property type="entry name" value="S-adenosyl-L-methionine-dependent methyltransferases"/>
    <property type="match status" value="1"/>
</dbReference>
<dbReference type="GO" id="GO:0070475">
    <property type="term" value="P:rRNA base methylation"/>
    <property type="evidence" value="ECO:0007669"/>
    <property type="project" value="TreeGrafter"/>
</dbReference>
<dbReference type="GO" id="GO:0009383">
    <property type="term" value="F:rRNA (cytosine-C5-)-methyltransferase activity"/>
    <property type="evidence" value="ECO:0007669"/>
    <property type="project" value="TreeGrafter"/>
</dbReference>
<dbReference type="Gene3D" id="3.30.70.1170">
    <property type="entry name" value="Sun protein, domain 3"/>
    <property type="match status" value="1"/>
</dbReference>
<keyword evidence="8" id="KW-0539">Nucleus</keyword>
<evidence type="ECO:0000259" key="11">
    <source>
        <dbReference type="PROSITE" id="PS51686"/>
    </source>
</evidence>
<evidence type="ECO:0000256" key="9">
    <source>
        <dbReference type="PROSITE-ProRule" id="PRU01023"/>
    </source>
</evidence>
<feature type="compositionally biased region" description="Basic and acidic residues" evidence="10">
    <location>
        <begin position="558"/>
        <end position="568"/>
    </location>
</feature>
<feature type="compositionally biased region" description="Acidic residues" evidence="10">
    <location>
        <begin position="100"/>
        <end position="146"/>
    </location>
</feature>
<dbReference type="InterPro" id="IPR001678">
    <property type="entry name" value="MeTrfase_RsmB-F_NOP2_dom"/>
</dbReference>
<dbReference type="PANTHER" id="PTHR22807:SF30">
    <property type="entry name" value="28S RRNA (CYTOSINE(4447)-C(5))-METHYLTRANSFERASE-RELATED"/>
    <property type="match status" value="1"/>
</dbReference>
<keyword evidence="6 9" id="KW-0949">S-adenosyl-L-methionine</keyword>
<dbReference type="PROSITE" id="PS01153">
    <property type="entry name" value="NOL1_NOP2_SUN"/>
    <property type="match status" value="1"/>
</dbReference>
<dbReference type="InterPro" id="IPR029063">
    <property type="entry name" value="SAM-dependent_MTases_sf"/>
</dbReference>
<evidence type="ECO:0000256" key="3">
    <source>
        <dbReference type="ARBA" id="ARBA00022517"/>
    </source>
</evidence>
<dbReference type="PROSITE" id="PS51686">
    <property type="entry name" value="SAM_MT_RSMB_NOP"/>
    <property type="match status" value="1"/>
</dbReference>
<dbReference type="FunFam" id="3.30.70.1170:FF:000001">
    <property type="entry name" value="Ribosomal RNA methyltransferase Nop2"/>
    <property type="match status" value="1"/>
</dbReference>
<feature type="binding site" evidence="9">
    <location>
        <position position="421"/>
    </location>
    <ligand>
        <name>S-adenosyl-L-methionine</name>
        <dbReference type="ChEBI" id="CHEBI:59789"/>
    </ligand>
</feature>
<evidence type="ECO:0000313" key="12">
    <source>
        <dbReference type="EMBL" id="JAP64241.1"/>
    </source>
</evidence>
<evidence type="ECO:0000256" key="7">
    <source>
        <dbReference type="ARBA" id="ARBA00022884"/>
    </source>
</evidence>
<keyword evidence="3" id="KW-0690">Ribosome biogenesis</keyword>
<feature type="compositionally biased region" description="Polar residues" evidence="10">
    <location>
        <begin position="50"/>
        <end position="59"/>
    </location>
</feature>
<proteinExistence type="evidence at transcript level"/>
<feature type="compositionally biased region" description="Basic residues" evidence="10">
    <location>
        <begin position="684"/>
        <end position="697"/>
    </location>
</feature>
<comment type="subcellular location">
    <subcellularLocation>
        <location evidence="1">Nucleus</location>
        <location evidence="1">Nucleolus</location>
    </subcellularLocation>
</comment>
<feature type="binding site" evidence="9">
    <location>
        <begin position="353"/>
        <end position="359"/>
    </location>
    <ligand>
        <name>S-adenosyl-L-methionine</name>
        <dbReference type="ChEBI" id="CHEBI:59789"/>
    </ligand>
</feature>
<evidence type="ECO:0000256" key="2">
    <source>
        <dbReference type="ARBA" id="ARBA00007494"/>
    </source>
</evidence>
<dbReference type="InterPro" id="IPR011023">
    <property type="entry name" value="Nop2p"/>
</dbReference>
<dbReference type="GO" id="GO:0000470">
    <property type="term" value="P:maturation of LSU-rRNA"/>
    <property type="evidence" value="ECO:0007669"/>
    <property type="project" value="TreeGrafter"/>
</dbReference>
<feature type="region of interest" description="Disordered" evidence="10">
    <location>
        <begin position="1"/>
        <end position="147"/>
    </location>
</feature>
<dbReference type="CDD" id="cd02440">
    <property type="entry name" value="AdoMet_MTases"/>
    <property type="match status" value="1"/>
</dbReference>
<feature type="domain" description="SAM-dependent MTase RsmB/NOP-type" evidence="11">
    <location>
        <begin position="261"/>
        <end position="548"/>
    </location>
</feature>
<evidence type="ECO:0000256" key="5">
    <source>
        <dbReference type="ARBA" id="ARBA00022679"/>
    </source>
</evidence>
<feature type="compositionally biased region" description="Basic and acidic residues" evidence="10">
    <location>
        <begin position="1"/>
        <end position="10"/>
    </location>
</feature>
<feature type="compositionally biased region" description="Polar residues" evidence="10">
    <location>
        <begin position="73"/>
        <end position="82"/>
    </location>
</feature>
<feature type="binding site" evidence="9">
    <location>
        <position position="377"/>
    </location>
    <ligand>
        <name>S-adenosyl-L-methionine</name>
        <dbReference type="ChEBI" id="CHEBI:59789"/>
    </ligand>
</feature>
<evidence type="ECO:0000256" key="1">
    <source>
        <dbReference type="ARBA" id="ARBA00004604"/>
    </source>
</evidence>
<feature type="active site" description="Nucleophile" evidence="9">
    <location>
        <position position="478"/>
    </location>
</feature>
<name>A0A131XEZ0_9ACAR</name>
<evidence type="ECO:0000256" key="4">
    <source>
        <dbReference type="ARBA" id="ARBA00022603"/>
    </source>
</evidence>
<evidence type="ECO:0000256" key="10">
    <source>
        <dbReference type="SAM" id="MobiDB-lite"/>
    </source>
</evidence>
<dbReference type="Pfam" id="PF01189">
    <property type="entry name" value="Methyltr_RsmB-F"/>
    <property type="match status" value="1"/>
</dbReference>
<feature type="compositionally biased region" description="Low complexity" evidence="10">
    <location>
        <begin position="599"/>
        <end position="610"/>
    </location>
</feature>
<dbReference type="EMBL" id="GEFH01004340">
    <property type="protein sequence ID" value="JAP64241.1"/>
    <property type="molecule type" value="mRNA"/>
</dbReference>
<keyword evidence="7 9" id="KW-0694">RNA-binding</keyword>
<protein>
    <submittedName>
        <fullName evidence="12">Putative trna and rrna cytosine-c5-methylase nucleolar protein nol1/nop2</fullName>
    </submittedName>
</protein>
<dbReference type="PRINTS" id="PR02008">
    <property type="entry name" value="RCMTFAMILY"/>
</dbReference>
<organism evidence="12">
    <name type="scientific">Hyalomma excavatum</name>
    <dbReference type="NCBI Taxonomy" id="257692"/>
    <lineage>
        <taxon>Eukaryota</taxon>
        <taxon>Metazoa</taxon>
        <taxon>Ecdysozoa</taxon>
        <taxon>Arthropoda</taxon>
        <taxon>Chelicerata</taxon>
        <taxon>Arachnida</taxon>
        <taxon>Acari</taxon>
        <taxon>Parasitiformes</taxon>
        <taxon>Ixodida</taxon>
        <taxon>Ixodoidea</taxon>
        <taxon>Ixodidae</taxon>
        <taxon>Hyalomminae</taxon>
        <taxon>Hyalomma</taxon>
    </lineage>
</organism>
<evidence type="ECO:0000256" key="8">
    <source>
        <dbReference type="ARBA" id="ARBA00023242"/>
    </source>
</evidence>
<dbReference type="InterPro" id="IPR023273">
    <property type="entry name" value="RCMT_NOP2"/>
</dbReference>
<comment type="similarity">
    <text evidence="2 9">Belongs to the class I-like SAM-binding methyltransferase superfamily. RsmB/NOP family.</text>
</comment>
<accession>A0A131XEZ0</accession>
<feature type="binding site" evidence="9">
    <location>
        <position position="404"/>
    </location>
    <ligand>
        <name>S-adenosyl-L-methionine</name>
        <dbReference type="ChEBI" id="CHEBI:59789"/>
    </ligand>
</feature>
<keyword evidence="5 9" id="KW-0808">Transferase</keyword>
<feature type="compositionally biased region" description="Basic residues" evidence="10">
    <location>
        <begin position="611"/>
        <end position="629"/>
    </location>
</feature>
<dbReference type="GO" id="GO:0003723">
    <property type="term" value="F:RNA binding"/>
    <property type="evidence" value="ECO:0007669"/>
    <property type="project" value="UniProtKB-UniRule"/>
</dbReference>
<sequence>MGRKADFNEKPKKRRSRKSKIQPPPEIPKALRAEKPLSRRALRKLKKNQAVKNELTSKVITKKKVEDDEDDSQPTPKVQSFSDDNKKWLKPKAPKKQLLDSEDDDDSADDQPDDFGESSDDAAMDDEFGGSESGADEEESDDEELPIEAASRKLQKRQEEDRKLAEEELKTNIAQSEVFTLPSGQEIEKEKAEPPDLAIISERIKDVTFVLEDFANRREPDRSRSEYLDILKRDLCEYYSYNEYLMQKFMDLFSPAELIEFLEANEVNRPVTIRANSLKTRRRDLAQALINRGVNLDPIGKWSKVGLIVYNSQVPVGATPEYLAGHYVLQGAASMLPVMALAPQENERILDMCAAPGGKTSHIAAIMKNTGVLFANELHKERCRAIVGNLHRLGVNNTVVCSYDGRKFPEVAKGFDRVLLDAPCSGTGVVSKDPAVKTNKEEKDILRCSQLQKQLILAAIDCADCSDNKPGYIVYSTCSVMPEENEWVIDYALKKRNVKLVPTGLDFGREGLTRYREHRFHPTLNKTRRFYPHSHNMEGFFVAKLKKFSNTIPMTPITEEKEQDKDNQSAKTAATDEPESQPVKKKARLEKDVNPTPDKPSSASSPAVPVKKGKNRRKNLKRKKKKKLLRQQAGRDKTQKKSENPNTGAKKPEEAGQSRKPQNQPEKAQSKKSSFQKKDGPGKTVRKPKRKKFPSAD</sequence>
<feature type="region of interest" description="Disordered" evidence="10">
    <location>
        <begin position="556"/>
        <end position="697"/>
    </location>
</feature>
<dbReference type="NCBIfam" id="TIGR00446">
    <property type="entry name" value="nop2p"/>
    <property type="match status" value="1"/>
</dbReference>
<evidence type="ECO:0000256" key="6">
    <source>
        <dbReference type="ARBA" id="ARBA00022691"/>
    </source>
</evidence>
<dbReference type="InterPro" id="IPR049560">
    <property type="entry name" value="MeTrfase_RsmB-F_NOP2_cat"/>
</dbReference>
<dbReference type="AlphaFoldDB" id="A0A131XEZ0"/>